<dbReference type="RefSeq" id="XP_025364528.1">
    <property type="nucleotide sequence ID" value="XM_025509931.1"/>
</dbReference>
<keyword evidence="2" id="KW-0175">Coiled coil</keyword>
<feature type="compositionally biased region" description="Basic and acidic residues" evidence="3">
    <location>
        <begin position="598"/>
        <end position="608"/>
    </location>
</feature>
<dbReference type="GO" id="GO:0003676">
    <property type="term" value="F:nucleic acid binding"/>
    <property type="evidence" value="ECO:0007669"/>
    <property type="project" value="InterPro"/>
</dbReference>
<dbReference type="GeneID" id="37031754"/>
<feature type="compositionally biased region" description="Basic and acidic residues" evidence="3">
    <location>
        <begin position="362"/>
        <end position="381"/>
    </location>
</feature>
<evidence type="ECO:0000256" key="3">
    <source>
        <dbReference type="SAM" id="MobiDB-lite"/>
    </source>
</evidence>
<evidence type="ECO:0000259" key="4">
    <source>
        <dbReference type="PROSITE" id="PS50174"/>
    </source>
</evidence>
<protein>
    <submittedName>
        <fullName evidence="5">TFP11-domain-containing protein</fullName>
    </submittedName>
</protein>
<dbReference type="GO" id="GO:0000390">
    <property type="term" value="P:spliceosomal complex disassembly"/>
    <property type="evidence" value="ECO:0007669"/>
    <property type="project" value="InterPro"/>
</dbReference>
<dbReference type="PANTHER" id="PTHR23329:SF1">
    <property type="entry name" value="TUFTELIN-INTERACTING PROTEIN 11"/>
    <property type="match status" value="1"/>
</dbReference>
<proteinExistence type="inferred from homology"/>
<feature type="compositionally biased region" description="Basic and acidic residues" evidence="3">
    <location>
        <begin position="895"/>
        <end position="914"/>
    </location>
</feature>
<evidence type="ECO:0000313" key="6">
    <source>
        <dbReference type="Proteomes" id="UP000245884"/>
    </source>
</evidence>
<dbReference type="InterPro" id="IPR022783">
    <property type="entry name" value="GCFC_dom"/>
</dbReference>
<dbReference type="InterPro" id="IPR000467">
    <property type="entry name" value="G_patch_dom"/>
</dbReference>
<sequence>MGKRSGKARRAIEDDEFSSSDDSSSSREASTSKLGGKRGRRTMHDEANLGAFGDDDDHERRGSRRATSSRSLLKRQAFVPASSSKPIAEENERQGESSASESDGEDALMKEAQQTRGEDELDDDAAFKPASFFSSRAQRDRMDEDADDEDASAARPGIGGRGGIGSSSSTASTSRGGIGSRAPPMFAPASSSSSTPSFAPAVSSYSSAPSFQPPSIPTQAPSFTPSTLQDAGVPTSFGAAPPVAPSDAFKRTPAKGPSKRSFLMPPQTDIKFGTGSGGGFNPAAYLASMGWDGGGLGEKGDGMVKPIEVQLRPERAGIAFGGRREKTKQARDEARRRGEEVSESEDEKAERRRREKKAGRGVGKEARQQDAADLRKAWTKERKPRKPKVEHRTYEEILEAAGGQPEQNVGQIIDARSKDLKEVSSLASALAHHPVPTSDSMRLPELRHNLRLIAESSKNTLDGLAKEGTAILDKRRWLKREQEESTRRSTKARQEIERLEKVLAVVKEIEAIGKKSMADASVGLADFDTAVAAIQSASKHGAQDMGLDEAVVGAIAPCFKRIMVAWHPLEDGEAGQSVHFLTRWRRALNIPAESSSDAEGKSLIDRSAPHRPSTTSSAADEMSPHGSLLYHLWLPKVRSAINNDWKPHHPTAVVALLTAWRPLLPRYIWDNVADQVLLPKLQRAVSDWEPKAAKASLHHIIFPWLPLLGGEDGGRLDEVMGEARRRLRVAIKAWQPGALAEADEALRRELSLWREFFPTHQDFDSLLLTALLPKLSSHLSSTLSINPSAQDLAPLQRVLAFKSLLRSKMLARLLEAEFVPKWLDTLWLWLRQPGVDMGEVAQWYSWWKAYLSEEQGLPIGDDASGGRAEAYKGVKAGLVQGIALISTALEMEEGERGQKLAKPEFKPRRNEGKSAKPTATTKQARPAAASLREEDDDSSSAFRRIVESRLSASDVLCFPLGRAHERTGRPLLKASATATTGVGSGGVTFYLDDDVVWAEERVEGRKEYVPVGVDELIARAKKSDGPAGRTRR</sequence>
<feature type="region of interest" description="Disordered" evidence="3">
    <location>
        <begin position="1"/>
        <end position="275"/>
    </location>
</feature>
<gene>
    <name evidence="5" type="ORF">BDZ90DRAFT_897</name>
</gene>
<dbReference type="PANTHER" id="PTHR23329">
    <property type="entry name" value="TUFTELIN-INTERACTING PROTEIN 11-RELATED"/>
    <property type="match status" value="1"/>
</dbReference>
<dbReference type="OrthoDB" id="4822at2759"/>
<dbReference type="EMBL" id="KZ819662">
    <property type="protein sequence ID" value="PWN29916.1"/>
    <property type="molecule type" value="Genomic_DNA"/>
</dbReference>
<feature type="domain" description="G-patch" evidence="4">
    <location>
        <begin position="286"/>
        <end position="323"/>
    </location>
</feature>
<feature type="compositionally biased region" description="Low complexity" evidence="3">
    <location>
        <begin position="166"/>
        <end position="210"/>
    </location>
</feature>
<dbReference type="Pfam" id="PF07842">
    <property type="entry name" value="GCFC"/>
    <property type="match status" value="1"/>
</dbReference>
<feature type="region of interest" description="Disordered" evidence="3">
    <location>
        <begin position="315"/>
        <end position="391"/>
    </location>
</feature>
<name>A0A316UX86_9BASI</name>
<comment type="similarity">
    <text evidence="1">Belongs to the TFP11/STIP family.</text>
</comment>
<organism evidence="5 6">
    <name type="scientific">Jaminaea rosea</name>
    <dbReference type="NCBI Taxonomy" id="1569628"/>
    <lineage>
        <taxon>Eukaryota</taxon>
        <taxon>Fungi</taxon>
        <taxon>Dikarya</taxon>
        <taxon>Basidiomycota</taxon>
        <taxon>Ustilaginomycotina</taxon>
        <taxon>Exobasidiomycetes</taxon>
        <taxon>Microstromatales</taxon>
        <taxon>Microstromatales incertae sedis</taxon>
        <taxon>Jaminaea</taxon>
    </lineage>
</organism>
<keyword evidence="6" id="KW-1185">Reference proteome</keyword>
<dbReference type="STRING" id="1569628.A0A316UX86"/>
<reference evidence="5 6" key="1">
    <citation type="journal article" date="2018" name="Mol. Biol. Evol.">
        <title>Broad Genomic Sampling Reveals a Smut Pathogenic Ancestry of the Fungal Clade Ustilaginomycotina.</title>
        <authorList>
            <person name="Kijpornyongpan T."/>
            <person name="Mondo S.J."/>
            <person name="Barry K."/>
            <person name="Sandor L."/>
            <person name="Lee J."/>
            <person name="Lipzen A."/>
            <person name="Pangilinan J."/>
            <person name="LaButti K."/>
            <person name="Hainaut M."/>
            <person name="Henrissat B."/>
            <person name="Grigoriev I.V."/>
            <person name="Spatafora J.W."/>
            <person name="Aime M.C."/>
        </authorList>
    </citation>
    <scope>NUCLEOTIDE SEQUENCE [LARGE SCALE GENOMIC DNA]</scope>
    <source>
        <strain evidence="5 6">MCA 5214</strain>
    </source>
</reference>
<dbReference type="Proteomes" id="UP000245884">
    <property type="component" value="Unassembled WGS sequence"/>
</dbReference>
<feature type="compositionally biased region" description="Polar residues" evidence="3">
    <location>
        <begin position="217"/>
        <end position="229"/>
    </location>
</feature>
<feature type="region of interest" description="Disordered" evidence="3">
    <location>
        <begin position="596"/>
        <end position="622"/>
    </location>
</feature>
<accession>A0A316UX86</accession>
<dbReference type="GO" id="GO:0071008">
    <property type="term" value="C:U2-type post-mRNA release spliceosomal complex"/>
    <property type="evidence" value="ECO:0007669"/>
    <property type="project" value="TreeGrafter"/>
</dbReference>
<feature type="compositionally biased region" description="Low complexity" evidence="3">
    <location>
        <begin position="20"/>
        <end position="32"/>
    </location>
</feature>
<feature type="compositionally biased region" description="Basic and acidic residues" evidence="3">
    <location>
        <begin position="322"/>
        <end position="340"/>
    </location>
</feature>
<evidence type="ECO:0000256" key="2">
    <source>
        <dbReference type="SAM" id="Coils"/>
    </source>
</evidence>
<dbReference type="PROSITE" id="PS50174">
    <property type="entry name" value="G_PATCH"/>
    <property type="match status" value="1"/>
</dbReference>
<dbReference type="AlphaFoldDB" id="A0A316UX86"/>
<feature type="coiled-coil region" evidence="2">
    <location>
        <begin position="482"/>
        <end position="509"/>
    </location>
</feature>
<dbReference type="Pfam" id="PF01585">
    <property type="entry name" value="G-patch"/>
    <property type="match status" value="1"/>
</dbReference>
<feature type="region of interest" description="Disordered" evidence="3">
    <location>
        <begin position="895"/>
        <end position="938"/>
    </location>
</feature>
<evidence type="ECO:0000256" key="1">
    <source>
        <dbReference type="ARBA" id="ARBA00010900"/>
    </source>
</evidence>
<evidence type="ECO:0000313" key="5">
    <source>
        <dbReference type="EMBL" id="PWN29916.1"/>
    </source>
</evidence>
<dbReference type="InterPro" id="IPR045211">
    <property type="entry name" value="TFP11/STIP/Ntr1"/>
</dbReference>